<comment type="caution">
    <text evidence="1">The sequence shown here is derived from an EMBL/GenBank/DDBJ whole genome shotgun (WGS) entry which is preliminary data.</text>
</comment>
<dbReference type="InterPro" id="IPR002060">
    <property type="entry name" value="Squ/phyt_synthse"/>
</dbReference>
<name>A0ABN1CYS7_9BURK</name>
<dbReference type="CDD" id="cd00683">
    <property type="entry name" value="Trans_IPPS_HH"/>
    <property type="match status" value="1"/>
</dbReference>
<dbReference type="RefSeq" id="WP_279815332.1">
    <property type="nucleotide sequence ID" value="NZ_BAAAEN010000033.1"/>
</dbReference>
<gene>
    <name evidence="1" type="primary">hpnC</name>
    <name evidence="1" type="ORF">GCM10009097_53900</name>
</gene>
<dbReference type="InterPro" id="IPR033904">
    <property type="entry name" value="Trans_IPPS_HH"/>
</dbReference>
<protein>
    <submittedName>
        <fullName evidence="1">Squalene synthase HpnC</fullName>
    </submittedName>
</protein>
<dbReference type="NCBIfam" id="TIGR03464">
    <property type="entry name" value="HpnC"/>
    <property type="match status" value="1"/>
</dbReference>
<dbReference type="EMBL" id="BAAAEN010000033">
    <property type="protein sequence ID" value="GAA0529636.1"/>
    <property type="molecule type" value="Genomic_DNA"/>
</dbReference>
<evidence type="ECO:0000313" key="1">
    <source>
        <dbReference type="EMBL" id="GAA0529636.1"/>
    </source>
</evidence>
<evidence type="ECO:0000313" key="2">
    <source>
        <dbReference type="Proteomes" id="UP001501706"/>
    </source>
</evidence>
<sequence>MSAGHYENFPVASLLLPPRLRTAVLDIYRYARAADDIADEGDASDRERLAALARFGAGLDWIGEGARAQPPAPELAAIFVPLASTVARHRLPLAPFRRLLSAFAQDVTVKRYEDFAALRDYCHRSADPVGELMLHLYEAATPRNLAWSDAICTGLQLTNFWQDVAVDWGKHRVYIPREDLARHGVAEADIAAGRCSPAWRALMAFEVDRARALLHSGAPLARALPGRIGWELRLVVQGGLRILERIEAGGYDVFRARPVLKKTEWLKLAWRALRMPQATPAPPPHHDA</sequence>
<dbReference type="PANTHER" id="PTHR31480">
    <property type="entry name" value="BIFUNCTIONAL LYCOPENE CYCLASE/PHYTOENE SYNTHASE"/>
    <property type="match status" value="1"/>
</dbReference>
<dbReference type="Pfam" id="PF00494">
    <property type="entry name" value="SQS_PSY"/>
    <property type="match status" value="1"/>
</dbReference>
<dbReference type="Proteomes" id="UP001501706">
    <property type="component" value="Unassembled WGS sequence"/>
</dbReference>
<accession>A0ABN1CYS7</accession>
<keyword evidence="2" id="KW-1185">Reference proteome</keyword>
<dbReference type="Gene3D" id="1.10.600.10">
    <property type="entry name" value="Farnesyl Diphosphate Synthase"/>
    <property type="match status" value="1"/>
</dbReference>
<dbReference type="InterPro" id="IPR044843">
    <property type="entry name" value="Trans_IPPS_bact-type"/>
</dbReference>
<reference evidence="2" key="1">
    <citation type="journal article" date="2019" name="Int. J. Syst. Evol. Microbiol.">
        <title>The Global Catalogue of Microorganisms (GCM) 10K type strain sequencing project: providing services to taxonomists for standard genome sequencing and annotation.</title>
        <authorList>
            <consortium name="The Broad Institute Genomics Platform"/>
            <consortium name="The Broad Institute Genome Sequencing Center for Infectious Disease"/>
            <person name="Wu L."/>
            <person name="Ma J."/>
        </authorList>
    </citation>
    <scope>NUCLEOTIDE SEQUENCE [LARGE SCALE GENOMIC DNA]</scope>
    <source>
        <strain evidence="2">JCM 14330</strain>
    </source>
</reference>
<dbReference type="SFLD" id="SFLDG01212">
    <property type="entry name" value="Phytoene_synthase_like"/>
    <property type="match status" value="1"/>
</dbReference>
<proteinExistence type="predicted"/>
<organism evidence="1 2">
    <name type="scientific">Pigmentiphaga daeguensis</name>
    <dbReference type="NCBI Taxonomy" id="414049"/>
    <lineage>
        <taxon>Bacteria</taxon>
        <taxon>Pseudomonadati</taxon>
        <taxon>Pseudomonadota</taxon>
        <taxon>Betaproteobacteria</taxon>
        <taxon>Burkholderiales</taxon>
        <taxon>Alcaligenaceae</taxon>
        <taxon>Pigmentiphaga</taxon>
    </lineage>
</organism>
<dbReference type="InterPro" id="IPR017827">
    <property type="entry name" value="HSQ_synthase_HpnC"/>
</dbReference>
<dbReference type="SFLD" id="SFLDG01018">
    <property type="entry name" value="Squalene/Phytoene_Synthase_Lik"/>
    <property type="match status" value="1"/>
</dbReference>
<dbReference type="SUPFAM" id="SSF48576">
    <property type="entry name" value="Terpenoid synthases"/>
    <property type="match status" value="1"/>
</dbReference>
<dbReference type="SFLD" id="SFLDS00005">
    <property type="entry name" value="Isoprenoid_Synthase_Type_I"/>
    <property type="match status" value="1"/>
</dbReference>
<dbReference type="InterPro" id="IPR008949">
    <property type="entry name" value="Isoprenoid_synthase_dom_sf"/>
</dbReference>